<reference evidence="2 3" key="1">
    <citation type="submission" date="2016-10" db="EMBL/GenBank/DDBJ databases">
        <title>Arsenicibacter rosenii gen. nov., sp. nov., an efficient arsenic-methylating bacterium isolated from an arsenic-contaminated paddy soil.</title>
        <authorList>
            <person name="Huang K."/>
        </authorList>
    </citation>
    <scope>NUCLEOTIDE SEQUENCE [LARGE SCALE GENOMIC DNA]</scope>
    <source>
        <strain evidence="2 3">SM-1</strain>
    </source>
</reference>
<sequence length="145" mass="15966">MKSRVIFASLILGLGLMITKASAATTITDDSPASKTPASAMLVNGTEKQFAAYVEQKAQLFSQGNDWQNFMRVVSLYNNNPVSVLSVSAADRDKFNEAASQVTKALAKQPANTETVRWIKQADFTKRVINYLWSTETQIQEATDL</sequence>
<accession>A0A1S2VJQ9</accession>
<organism evidence="2 3">
    <name type="scientific">Arsenicibacter rosenii</name>
    <dbReference type="NCBI Taxonomy" id="1750698"/>
    <lineage>
        <taxon>Bacteria</taxon>
        <taxon>Pseudomonadati</taxon>
        <taxon>Bacteroidota</taxon>
        <taxon>Cytophagia</taxon>
        <taxon>Cytophagales</taxon>
        <taxon>Spirosomataceae</taxon>
        <taxon>Arsenicibacter</taxon>
    </lineage>
</organism>
<dbReference type="RefSeq" id="WP_071503452.1">
    <property type="nucleotide sequence ID" value="NZ_MORL01000005.1"/>
</dbReference>
<keyword evidence="3" id="KW-1185">Reference proteome</keyword>
<evidence type="ECO:0000313" key="2">
    <source>
        <dbReference type="EMBL" id="OIN59001.1"/>
    </source>
</evidence>
<evidence type="ECO:0000256" key="1">
    <source>
        <dbReference type="SAM" id="SignalP"/>
    </source>
</evidence>
<comment type="caution">
    <text evidence="2">The sequence shown here is derived from an EMBL/GenBank/DDBJ whole genome shotgun (WGS) entry which is preliminary data.</text>
</comment>
<dbReference type="EMBL" id="MORL01000005">
    <property type="protein sequence ID" value="OIN59001.1"/>
    <property type="molecule type" value="Genomic_DNA"/>
</dbReference>
<protein>
    <submittedName>
        <fullName evidence="2">Uncharacterized protein</fullName>
    </submittedName>
</protein>
<dbReference type="OrthoDB" id="950681at2"/>
<feature type="signal peptide" evidence="1">
    <location>
        <begin position="1"/>
        <end position="23"/>
    </location>
</feature>
<gene>
    <name evidence="2" type="ORF">BLX24_12360</name>
</gene>
<keyword evidence="1" id="KW-0732">Signal</keyword>
<evidence type="ECO:0000313" key="3">
    <source>
        <dbReference type="Proteomes" id="UP000181790"/>
    </source>
</evidence>
<proteinExistence type="predicted"/>
<dbReference type="AlphaFoldDB" id="A0A1S2VJQ9"/>
<name>A0A1S2VJQ9_9BACT</name>
<feature type="chain" id="PRO_5010306211" evidence="1">
    <location>
        <begin position="24"/>
        <end position="145"/>
    </location>
</feature>
<dbReference type="Proteomes" id="UP000181790">
    <property type="component" value="Unassembled WGS sequence"/>
</dbReference>